<evidence type="ECO:0000256" key="11">
    <source>
        <dbReference type="ARBA" id="ARBA00048573"/>
    </source>
</evidence>
<dbReference type="Pfam" id="PF00704">
    <property type="entry name" value="Glyco_hydro_18"/>
    <property type="match status" value="1"/>
</dbReference>
<sequence>MTSSQSQKPSSAEDEDMDPTQYYESRLKALASLKAVGVNPYPHKFPVSMSIVEYVEKYGSLSDGEHLKDVEVSLAGRIMNKRASSSKLYFYDLYGDGVKVQVMADARDSDMDEVEFARYHAGVKRGDIVGICGYPGKSKRGELSIFPKKFIVLSPCLHMMPRQKAAPGADNAAAKKNEGKTASDVWVPGMTRNPETYVLKDQETRYRQRYLDLMLNHEVRQIFKTRAKIISYIRHFLDNLGFLEVETPMMNMIAGGAAARPFVTYHNELNMKLYMRIAPELYLKELVVGGLDRVYEVGKQFRNEGIDLTHNPEFTTCEFYMAFADYNDLMALTEQMLSGMVKELTGSYKIKYHANGVDKDPMEIDFTPPFRRLDMIEGLEAMANLSIPKDLSSEAAKKYLLDACEKFDVKCPPPQTTARLLDKVCNAYTELNDPVVQRERFAEQLKDRQSGDDEAMALDETFCTALEYGLPPTGGWGLGIDRLTMLFTDSQNIKEVLLFPAMKPQDEPSTKDGKVMMEYIGATGIPVSFTGVPIERKIDFHFLLSFAIDADPSGKPQNGIFSPYWASTLTPRAVRAVKDRHPNVKVMASLAGWSLGNKVIHWYKPAHPRFWIANAFTSLQSLARRYHLDGIDIDYENFPKNDTSFAFCIGELITMLKNQSAITVATIAPYYKTAGNYMDLYQQYSGVIDYVNHQFYTDRVRLPTGYLKAFKLRARQFNATKLLPSYEVNGRGIQGDAFFEALKLLESNGFEVNGVMIFSADASSSNGCYYERKSQAFLLNSTANGNAALSTVRDG</sequence>
<dbReference type="GO" id="GO:0006430">
    <property type="term" value="P:lysyl-tRNA aminoacylation"/>
    <property type="evidence" value="ECO:0007669"/>
    <property type="project" value="InterPro"/>
</dbReference>
<evidence type="ECO:0000259" key="13">
    <source>
        <dbReference type="PROSITE" id="PS50862"/>
    </source>
</evidence>
<evidence type="ECO:0000256" key="9">
    <source>
        <dbReference type="ARBA" id="ARBA00023295"/>
    </source>
</evidence>
<keyword evidence="8" id="KW-0030">Aminoacyl-tRNA synthetase</keyword>
<dbReference type="InterPro" id="IPR004365">
    <property type="entry name" value="NA-bd_OB_tRNA"/>
</dbReference>
<gene>
    <name evidence="15" type="ORF">COCNU_01G020860</name>
</gene>
<dbReference type="GO" id="GO:0000049">
    <property type="term" value="F:tRNA binding"/>
    <property type="evidence" value="ECO:0007669"/>
    <property type="project" value="TreeGrafter"/>
</dbReference>
<dbReference type="InterPro" id="IPR006195">
    <property type="entry name" value="aa-tRNA-synth_II"/>
</dbReference>
<dbReference type="Pfam" id="PF00152">
    <property type="entry name" value="tRNA-synt_2"/>
    <property type="match status" value="2"/>
</dbReference>
<dbReference type="Gene3D" id="3.20.20.80">
    <property type="entry name" value="Glycosidases"/>
    <property type="match status" value="1"/>
</dbReference>
<dbReference type="InterPro" id="IPR001223">
    <property type="entry name" value="Glyco_hydro18_cat"/>
</dbReference>
<evidence type="ECO:0000256" key="3">
    <source>
        <dbReference type="ARBA" id="ARBA00022598"/>
    </source>
</evidence>
<dbReference type="PRINTS" id="PR00982">
    <property type="entry name" value="TRNASYNTHLYS"/>
</dbReference>
<evidence type="ECO:0000256" key="2">
    <source>
        <dbReference type="ARBA" id="ARBA00013166"/>
    </source>
</evidence>
<comment type="catalytic activity">
    <reaction evidence="11">
        <text>tRNA(Lys) + L-lysine + ATP = L-lysyl-tRNA(Lys) + AMP + diphosphate</text>
        <dbReference type="Rhea" id="RHEA:20792"/>
        <dbReference type="Rhea" id="RHEA-COMP:9696"/>
        <dbReference type="Rhea" id="RHEA-COMP:9697"/>
        <dbReference type="ChEBI" id="CHEBI:30616"/>
        <dbReference type="ChEBI" id="CHEBI:32551"/>
        <dbReference type="ChEBI" id="CHEBI:33019"/>
        <dbReference type="ChEBI" id="CHEBI:78442"/>
        <dbReference type="ChEBI" id="CHEBI:78529"/>
        <dbReference type="ChEBI" id="CHEBI:456215"/>
        <dbReference type="EC" id="6.1.1.6"/>
    </reaction>
</comment>
<dbReference type="Gene3D" id="3.30.930.10">
    <property type="entry name" value="Bira Bifunctional Protein, Domain 2"/>
    <property type="match status" value="2"/>
</dbReference>
<evidence type="ECO:0000256" key="8">
    <source>
        <dbReference type="ARBA" id="ARBA00023146"/>
    </source>
</evidence>
<organism evidence="15 16">
    <name type="scientific">Cocos nucifera</name>
    <name type="common">Coconut palm</name>
    <dbReference type="NCBI Taxonomy" id="13894"/>
    <lineage>
        <taxon>Eukaryota</taxon>
        <taxon>Viridiplantae</taxon>
        <taxon>Streptophyta</taxon>
        <taxon>Embryophyta</taxon>
        <taxon>Tracheophyta</taxon>
        <taxon>Spermatophyta</taxon>
        <taxon>Magnoliopsida</taxon>
        <taxon>Liliopsida</taxon>
        <taxon>Arecaceae</taxon>
        <taxon>Arecoideae</taxon>
        <taxon>Cocoseae</taxon>
        <taxon>Attaleinae</taxon>
        <taxon>Cocos</taxon>
    </lineage>
</organism>
<dbReference type="CDD" id="cd00775">
    <property type="entry name" value="LysRS_core"/>
    <property type="match status" value="1"/>
</dbReference>
<evidence type="ECO:0000313" key="15">
    <source>
        <dbReference type="EMBL" id="KAG1328152.1"/>
    </source>
</evidence>
<dbReference type="SUPFAM" id="SSF55681">
    <property type="entry name" value="Class II aaRS and biotin synthetases"/>
    <property type="match status" value="1"/>
</dbReference>
<keyword evidence="4" id="KW-0547">Nucleotide-binding</keyword>
<dbReference type="OrthoDB" id="21243at2759"/>
<dbReference type="InterPro" id="IPR045864">
    <property type="entry name" value="aa-tRNA-synth_II/BPL/LPL"/>
</dbReference>
<evidence type="ECO:0000256" key="7">
    <source>
        <dbReference type="ARBA" id="ARBA00022917"/>
    </source>
</evidence>
<reference evidence="15" key="2">
    <citation type="submission" date="2019-07" db="EMBL/GenBank/DDBJ databases">
        <authorList>
            <person name="Yang Y."/>
            <person name="Bocs S."/>
            <person name="Baudouin L."/>
        </authorList>
    </citation>
    <scope>NUCLEOTIDE SEQUENCE</scope>
    <source>
        <tissue evidence="15">Spear leaf of Hainan Tall coconut</tissue>
    </source>
</reference>
<dbReference type="SUPFAM" id="SSF50249">
    <property type="entry name" value="Nucleic acid-binding proteins"/>
    <property type="match status" value="1"/>
</dbReference>
<keyword evidence="16" id="KW-1185">Reference proteome</keyword>
<dbReference type="GO" id="GO:0005829">
    <property type="term" value="C:cytosol"/>
    <property type="evidence" value="ECO:0007669"/>
    <property type="project" value="TreeGrafter"/>
</dbReference>
<evidence type="ECO:0000256" key="4">
    <source>
        <dbReference type="ARBA" id="ARBA00022741"/>
    </source>
</evidence>
<dbReference type="InterPro" id="IPR012340">
    <property type="entry name" value="NA-bd_OB-fold"/>
</dbReference>
<dbReference type="EMBL" id="CM017872">
    <property type="protein sequence ID" value="KAG1328152.1"/>
    <property type="molecule type" value="Genomic_DNA"/>
</dbReference>
<dbReference type="Pfam" id="PF01336">
    <property type="entry name" value="tRNA_anti-codon"/>
    <property type="match status" value="1"/>
</dbReference>
<comment type="similarity">
    <text evidence="1">Belongs to the class-II aminoacyl-tRNA synthetase family.</text>
</comment>
<evidence type="ECO:0000256" key="10">
    <source>
        <dbReference type="ARBA" id="ARBA00030563"/>
    </source>
</evidence>
<accession>A0A8K0MVQ2</accession>
<dbReference type="Gene3D" id="2.40.50.140">
    <property type="entry name" value="Nucleic acid-binding proteins"/>
    <property type="match status" value="1"/>
</dbReference>
<dbReference type="InterPro" id="IPR017853">
    <property type="entry name" value="GH"/>
</dbReference>
<dbReference type="PANTHER" id="PTHR42918">
    <property type="entry name" value="LYSYL-TRNA SYNTHETASE"/>
    <property type="match status" value="1"/>
</dbReference>
<dbReference type="PROSITE" id="PS01095">
    <property type="entry name" value="GH18_1"/>
    <property type="match status" value="1"/>
</dbReference>
<dbReference type="Proteomes" id="UP000797356">
    <property type="component" value="Chromosome 1"/>
</dbReference>
<dbReference type="InterPro" id="IPR001579">
    <property type="entry name" value="Glyco_hydro_18_chit_AS"/>
</dbReference>
<keyword evidence="3 15" id="KW-0436">Ligase</keyword>
<evidence type="ECO:0000259" key="14">
    <source>
        <dbReference type="PROSITE" id="PS51910"/>
    </source>
</evidence>
<feature type="domain" description="Aminoacyl-transfer RNA synthetases class-II family profile" evidence="13">
    <location>
        <begin position="223"/>
        <end position="504"/>
    </location>
</feature>
<keyword evidence="6" id="KW-0067">ATP-binding</keyword>
<keyword evidence="5 12" id="KW-0378">Hydrolase</keyword>
<protein>
    <recommendedName>
        <fullName evidence="2">lysine--tRNA ligase</fullName>
        <ecNumber evidence="2">6.1.1.6</ecNumber>
    </recommendedName>
    <alternativeName>
        <fullName evidence="10">Lysyl-tRNA synthetase</fullName>
    </alternativeName>
</protein>
<dbReference type="PROSITE" id="PS50862">
    <property type="entry name" value="AA_TRNA_LIGASE_II"/>
    <property type="match status" value="1"/>
</dbReference>
<dbReference type="InterPro" id="IPR018149">
    <property type="entry name" value="Lys-tRNA-synth_II_C"/>
</dbReference>
<evidence type="ECO:0000313" key="16">
    <source>
        <dbReference type="Proteomes" id="UP000797356"/>
    </source>
</evidence>
<keyword evidence="9 12" id="KW-0326">Glycosidase</keyword>
<comment type="caution">
    <text evidence="15">The sequence shown here is derived from an EMBL/GenBank/DDBJ whole genome shotgun (WGS) entry which is preliminary data.</text>
</comment>
<reference evidence="15" key="1">
    <citation type="journal article" date="2017" name="Gigascience">
        <title>The genome draft of coconut (Cocos nucifera).</title>
        <authorList>
            <person name="Xiao Y."/>
            <person name="Xu P."/>
            <person name="Fan H."/>
            <person name="Baudouin L."/>
            <person name="Xia W."/>
            <person name="Bocs S."/>
            <person name="Xu J."/>
            <person name="Li Q."/>
            <person name="Guo A."/>
            <person name="Zhou L."/>
            <person name="Li J."/>
            <person name="Wu Y."/>
            <person name="Ma Z."/>
            <person name="Armero A."/>
            <person name="Issali A.E."/>
            <person name="Liu N."/>
            <person name="Peng M."/>
            <person name="Yang Y."/>
        </authorList>
    </citation>
    <scope>NUCLEOTIDE SEQUENCE</scope>
    <source>
        <tissue evidence="15">Spear leaf of Hainan Tall coconut</tissue>
    </source>
</reference>
<dbReference type="FunFam" id="2.40.50.140:FF:000050">
    <property type="entry name" value="Lysine--tRNA ligase"/>
    <property type="match status" value="1"/>
</dbReference>
<dbReference type="InterPro" id="IPR044136">
    <property type="entry name" value="Lys-tRNA-ligase_II_N"/>
</dbReference>
<dbReference type="AlphaFoldDB" id="A0A8K0MVQ2"/>
<dbReference type="PANTHER" id="PTHR42918:SF9">
    <property type="entry name" value="LYSINE--TRNA LIGASE"/>
    <property type="match status" value="1"/>
</dbReference>
<evidence type="ECO:0000256" key="5">
    <source>
        <dbReference type="ARBA" id="ARBA00022801"/>
    </source>
</evidence>
<keyword evidence="7" id="KW-0648">Protein biosynthesis</keyword>
<dbReference type="GO" id="GO:0005524">
    <property type="term" value="F:ATP binding"/>
    <property type="evidence" value="ECO:0007669"/>
    <property type="project" value="UniProtKB-KW"/>
</dbReference>
<dbReference type="GO" id="GO:0005975">
    <property type="term" value="P:carbohydrate metabolic process"/>
    <property type="evidence" value="ECO:0007669"/>
    <property type="project" value="InterPro"/>
</dbReference>
<dbReference type="InterPro" id="IPR004364">
    <property type="entry name" value="Aa-tRNA-synt_II"/>
</dbReference>
<proteinExistence type="inferred from homology"/>
<dbReference type="CDD" id="cd04322">
    <property type="entry name" value="LysRS_N"/>
    <property type="match status" value="1"/>
</dbReference>
<dbReference type="EC" id="6.1.1.6" evidence="2"/>
<feature type="domain" description="GH18" evidence="14">
    <location>
        <begin position="514"/>
        <end position="795"/>
    </location>
</feature>
<dbReference type="GO" id="GO:0004553">
    <property type="term" value="F:hydrolase activity, hydrolyzing O-glycosyl compounds"/>
    <property type="evidence" value="ECO:0007669"/>
    <property type="project" value="InterPro"/>
</dbReference>
<evidence type="ECO:0000256" key="1">
    <source>
        <dbReference type="ARBA" id="ARBA00008226"/>
    </source>
</evidence>
<name>A0A8K0MVQ2_COCNU</name>
<evidence type="ECO:0000256" key="6">
    <source>
        <dbReference type="ARBA" id="ARBA00022840"/>
    </source>
</evidence>
<dbReference type="GO" id="GO:0004824">
    <property type="term" value="F:lysine-tRNA ligase activity"/>
    <property type="evidence" value="ECO:0007669"/>
    <property type="project" value="UniProtKB-EC"/>
</dbReference>
<dbReference type="SUPFAM" id="SSF51445">
    <property type="entry name" value="(Trans)glycosidases"/>
    <property type="match status" value="1"/>
</dbReference>
<dbReference type="PROSITE" id="PS51910">
    <property type="entry name" value="GH18_2"/>
    <property type="match status" value="1"/>
</dbReference>
<evidence type="ECO:0000256" key="12">
    <source>
        <dbReference type="RuleBase" id="RU000489"/>
    </source>
</evidence>